<evidence type="ECO:0000256" key="4">
    <source>
        <dbReference type="ARBA" id="ARBA00022691"/>
    </source>
</evidence>
<evidence type="ECO:0000256" key="3">
    <source>
        <dbReference type="ARBA" id="ARBA00022679"/>
    </source>
</evidence>
<dbReference type="SUPFAM" id="SSF53335">
    <property type="entry name" value="S-adenosyl-L-methionine-dependent methyltransferases"/>
    <property type="match status" value="1"/>
</dbReference>
<dbReference type="GO" id="GO:0032259">
    <property type="term" value="P:methylation"/>
    <property type="evidence" value="ECO:0007669"/>
    <property type="project" value="UniProtKB-KW"/>
</dbReference>
<accession>A0A438E207</accession>
<gene>
    <name evidence="5" type="primary">CMT2_0</name>
    <name evidence="5" type="ORF">CK203_082057</name>
</gene>
<dbReference type="InterPro" id="IPR050390">
    <property type="entry name" value="C5-Methyltransferase"/>
</dbReference>
<dbReference type="EMBL" id="QGNW01001432">
    <property type="protein sequence ID" value="RVW41755.1"/>
    <property type="molecule type" value="Genomic_DNA"/>
</dbReference>
<comment type="caution">
    <text evidence="5">The sequence shown here is derived from an EMBL/GenBank/DDBJ whole genome shotgun (WGS) entry which is preliminary data.</text>
</comment>
<evidence type="ECO:0000313" key="5">
    <source>
        <dbReference type="EMBL" id="RVW41755.1"/>
    </source>
</evidence>
<dbReference type="PANTHER" id="PTHR10629">
    <property type="entry name" value="CYTOSINE-SPECIFIC METHYLTRANSFERASE"/>
    <property type="match status" value="1"/>
</dbReference>
<sequence length="203" mass="22601">MYHNHVDLQLKAYTDADWARSLIDKRSTIGYCMLLGKNLVTWRSKKQLVVAQSSVEAELLAMAHKGDADVICGGPPCQGISGYNRHRNADSPFDDERNRQIIVFMDIVNFLKPKYVLMENVVDILQFAKGSVGRYALSRLRLPQFALPTHDVILKYGAPTAFERNIVAYDEGQSPDLEKALVLGDAIADLPPVISLSPPFLVS</sequence>
<evidence type="ECO:0000256" key="1">
    <source>
        <dbReference type="ARBA" id="ARBA00011975"/>
    </source>
</evidence>
<evidence type="ECO:0000256" key="2">
    <source>
        <dbReference type="ARBA" id="ARBA00022603"/>
    </source>
</evidence>
<reference evidence="5 6" key="1">
    <citation type="journal article" date="2018" name="PLoS Genet.">
        <title>Population sequencing reveals clonal diversity and ancestral inbreeding in the grapevine cultivar Chardonnay.</title>
        <authorList>
            <person name="Roach M.J."/>
            <person name="Johnson D.L."/>
            <person name="Bohlmann J."/>
            <person name="van Vuuren H.J."/>
            <person name="Jones S.J."/>
            <person name="Pretorius I.S."/>
            <person name="Schmidt S.A."/>
            <person name="Borneman A.R."/>
        </authorList>
    </citation>
    <scope>NUCLEOTIDE SEQUENCE [LARGE SCALE GENOMIC DNA]</scope>
    <source>
        <strain evidence="6">cv. Chardonnay</strain>
        <tissue evidence="5">Leaf</tissue>
    </source>
</reference>
<dbReference type="InterPro" id="IPR018117">
    <property type="entry name" value="C5_DNA_meth_AS"/>
</dbReference>
<dbReference type="CDD" id="cd09272">
    <property type="entry name" value="RNase_HI_RT_Ty1"/>
    <property type="match status" value="1"/>
</dbReference>
<keyword evidence="3 5" id="KW-0808">Transferase</keyword>
<dbReference type="InterPro" id="IPR001525">
    <property type="entry name" value="C5_MeTfrase"/>
</dbReference>
<dbReference type="Gene3D" id="3.40.50.150">
    <property type="entry name" value="Vaccinia Virus protein VP39"/>
    <property type="match status" value="2"/>
</dbReference>
<dbReference type="EC" id="2.1.1.37" evidence="1"/>
<proteinExistence type="predicted"/>
<keyword evidence="4" id="KW-0949">S-adenosyl-L-methionine</keyword>
<name>A0A438E207_VITVI</name>
<keyword evidence="2 5" id="KW-0489">Methyltransferase</keyword>
<dbReference type="PROSITE" id="PS00094">
    <property type="entry name" value="C5_MTASE_1"/>
    <property type="match status" value="1"/>
</dbReference>
<dbReference type="InterPro" id="IPR029063">
    <property type="entry name" value="SAM-dependent_MTases_sf"/>
</dbReference>
<protein>
    <recommendedName>
        <fullName evidence="1">DNA (cytosine-5-)-methyltransferase</fullName>
        <ecNumber evidence="1">2.1.1.37</ecNumber>
    </recommendedName>
</protein>
<dbReference type="AlphaFoldDB" id="A0A438E207"/>
<organism evidence="5 6">
    <name type="scientific">Vitis vinifera</name>
    <name type="common">Grape</name>
    <dbReference type="NCBI Taxonomy" id="29760"/>
    <lineage>
        <taxon>Eukaryota</taxon>
        <taxon>Viridiplantae</taxon>
        <taxon>Streptophyta</taxon>
        <taxon>Embryophyta</taxon>
        <taxon>Tracheophyta</taxon>
        <taxon>Spermatophyta</taxon>
        <taxon>Magnoliopsida</taxon>
        <taxon>eudicotyledons</taxon>
        <taxon>Gunneridae</taxon>
        <taxon>Pentapetalae</taxon>
        <taxon>rosids</taxon>
        <taxon>Vitales</taxon>
        <taxon>Vitaceae</taxon>
        <taxon>Viteae</taxon>
        <taxon>Vitis</taxon>
    </lineage>
</organism>
<dbReference type="GO" id="GO:0003886">
    <property type="term" value="F:DNA (cytosine-5-)-methyltransferase activity"/>
    <property type="evidence" value="ECO:0007669"/>
    <property type="project" value="UniProtKB-EC"/>
</dbReference>
<dbReference type="Pfam" id="PF00145">
    <property type="entry name" value="DNA_methylase"/>
    <property type="match status" value="1"/>
</dbReference>
<dbReference type="PANTHER" id="PTHR10629:SF34">
    <property type="entry name" value="DNA (CYTOSINE-5)-METHYLTRANSFERASE CMT2"/>
    <property type="match status" value="1"/>
</dbReference>
<evidence type="ECO:0000313" key="6">
    <source>
        <dbReference type="Proteomes" id="UP000288805"/>
    </source>
</evidence>
<dbReference type="Proteomes" id="UP000288805">
    <property type="component" value="Unassembled WGS sequence"/>
</dbReference>